<reference evidence="1 2" key="1">
    <citation type="journal article" date="2017" name="Viruses">
        <title>Phage Biodiversity in Artisanal Cheese Wheys Reflects the Complexity of the Fermentation Process.</title>
        <authorList>
            <person name="Mahony J."/>
            <person name="Moscarelli A."/>
            <person name="Kelleher P."/>
            <person name="Lugli G.A."/>
            <person name="Ventura M."/>
            <person name="Settanni L."/>
            <person name="van Sinderen D."/>
        </authorList>
    </citation>
    <scope>NUCLEOTIDE SEQUENCE [LARGE SCALE GENOMIC DNA]</scope>
</reference>
<proteinExistence type="predicted"/>
<evidence type="ECO:0000313" key="2">
    <source>
        <dbReference type="Proteomes" id="UP000223361"/>
    </source>
</evidence>
<dbReference type="EMBL" id="KY554771">
    <property type="protein sequence ID" value="ARM66794.1"/>
    <property type="molecule type" value="Genomic_DNA"/>
</dbReference>
<evidence type="ECO:0000313" key="1">
    <source>
        <dbReference type="EMBL" id="ARM66794.1"/>
    </source>
</evidence>
<gene>
    <name evidence="1" type="ORF">AM4_136</name>
</gene>
<dbReference type="Proteomes" id="UP000223361">
    <property type="component" value="Segment"/>
</dbReference>
<sequence>MKFTKKEKAKIYFYNGFKQPLLLAENLKEFKDVSISDNYFGDVTEDVLEIVRDCKNIDELKEELFSYQIFVNPNYLDFYDFNLSVCLEFQHIEKFYNFDEMIEIFVNDLDLESENIYKINKILNKYDFRKFNDYMENFDDLDF</sequence>
<protein>
    <submittedName>
        <fullName evidence="1">Uncharacterized protein</fullName>
    </submittedName>
</protein>
<keyword evidence="2" id="KW-1185">Reference proteome</keyword>
<organism evidence="1 2">
    <name type="scientific">Lactococcus phage AM4</name>
    <dbReference type="NCBI Taxonomy" id="1965472"/>
    <lineage>
        <taxon>Viruses</taxon>
        <taxon>Duplodnaviria</taxon>
        <taxon>Heunggongvirae</taxon>
        <taxon>Uroviricota</taxon>
        <taxon>Caudoviricetes</taxon>
        <taxon>Audreyjarvisvirus</taxon>
        <taxon>Audreyjarvisvirus AM4</taxon>
    </lineage>
</organism>
<accession>A0A1W6JKP2</accession>
<name>A0A1W6JKP2_9CAUD</name>